<sequence>MTRVVNRAQSPRGTPIMNPITNKIITCYPCELRQERNAREGGIIRSEKNKCKYIPTFPSLKSGDSVPRISLTFLRPSSIMLFTDLQSLNINISYFNPLSVFDQPDCCL</sequence>
<protein>
    <submittedName>
        <fullName evidence="1">Uncharacterized protein</fullName>
    </submittedName>
</protein>
<reference evidence="1 2" key="1">
    <citation type="journal article" date="2014" name="Genome Biol. Evol.">
        <title>The genome of the myxosporean Thelohanellus kitauei shows adaptations to nutrient acquisition within its fish host.</title>
        <authorList>
            <person name="Yang Y."/>
            <person name="Xiong J."/>
            <person name="Zhou Z."/>
            <person name="Huo F."/>
            <person name="Miao W."/>
            <person name="Ran C."/>
            <person name="Liu Y."/>
            <person name="Zhang J."/>
            <person name="Feng J."/>
            <person name="Wang M."/>
            <person name="Wang M."/>
            <person name="Wang L."/>
            <person name="Yao B."/>
        </authorList>
    </citation>
    <scope>NUCLEOTIDE SEQUENCE [LARGE SCALE GENOMIC DNA]</scope>
    <source>
        <strain evidence="1">Wuqing</strain>
    </source>
</reference>
<organism evidence="1 2">
    <name type="scientific">Thelohanellus kitauei</name>
    <name type="common">Myxosporean</name>
    <dbReference type="NCBI Taxonomy" id="669202"/>
    <lineage>
        <taxon>Eukaryota</taxon>
        <taxon>Metazoa</taxon>
        <taxon>Cnidaria</taxon>
        <taxon>Myxozoa</taxon>
        <taxon>Myxosporea</taxon>
        <taxon>Bivalvulida</taxon>
        <taxon>Platysporina</taxon>
        <taxon>Myxobolidae</taxon>
        <taxon>Thelohanellus</taxon>
    </lineage>
</organism>
<keyword evidence="2" id="KW-1185">Reference proteome</keyword>
<gene>
    <name evidence="1" type="ORF">RF11_01434</name>
</gene>
<evidence type="ECO:0000313" key="2">
    <source>
        <dbReference type="Proteomes" id="UP000031668"/>
    </source>
</evidence>
<dbReference type="EMBL" id="JWZT01004662">
    <property type="protein sequence ID" value="KII63481.1"/>
    <property type="molecule type" value="Genomic_DNA"/>
</dbReference>
<name>A0A0C2MP87_THEKT</name>
<accession>A0A0C2MP87</accession>
<dbReference type="AlphaFoldDB" id="A0A0C2MP87"/>
<evidence type="ECO:0000313" key="1">
    <source>
        <dbReference type="EMBL" id="KII63481.1"/>
    </source>
</evidence>
<proteinExistence type="predicted"/>
<comment type="caution">
    <text evidence="1">The sequence shown here is derived from an EMBL/GenBank/DDBJ whole genome shotgun (WGS) entry which is preliminary data.</text>
</comment>
<dbReference type="Proteomes" id="UP000031668">
    <property type="component" value="Unassembled WGS sequence"/>
</dbReference>